<reference evidence="4 5" key="1">
    <citation type="submission" date="2019-09" db="EMBL/GenBank/DDBJ databases">
        <authorList>
            <person name="Feng G."/>
        </authorList>
    </citation>
    <scope>NUCLEOTIDE SEQUENCE [LARGE SCALE GENOMIC DNA]</scope>
    <source>
        <strain evidence="3 4">KACC 19283</strain>
        <strain evidence="2 5">KACC 19284</strain>
    </source>
</reference>
<dbReference type="Proteomes" id="UP000326364">
    <property type="component" value="Unassembled WGS sequence"/>
</dbReference>
<evidence type="ECO:0000313" key="5">
    <source>
        <dbReference type="Proteomes" id="UP000326364"/>
    </source>
</evidence>
<accession>A0A5J5I9Z5</accession>
<keyword evidence="1" id="KW-0472">Membrane</keyword>
<keyword evidence="5" id="KW-1185">Reference proteome</keyword>
<keyword evidence="1" id="KW-1133">Transmembrane helix</keyword>
<dbReference type="AlphaFoldDB" id="A0A5J5I9Z5"/>
<keyword evidence="1" id="KW-0812">Transmembrane</keyword>
<dbReference type="RefSeq" id="WP_150424571.1">
    <property type="nucleotide sequence ID" value="NZ_VYQA01000002.1"/>
</dbReference>
<protein>
    <submittedName>
        <fullName evidence="3">Uncharacterized protein</fullName>
    </submittedName>
</protein>
<dbReference type="EMBL" id="VYQB01000002">
    <property type="protein sequence ID" value="KAA9020728.1"/>
    <property type="molecule type" value="Genomic_DNA"/>
</dbReference>
<feature type="transmembrane region" description="Helical" evidence="1">
    <location>
        <begin position="50"/>
        <end position="74"/>
    </location>
</feature>
<comment type="caution">
    <text evidence="3">The sequence shown here is derived from an EMBL/GenBank/DDBJ whole genome shotgun (WGS) entry which is preliminary data.</text>
</comment>
<evidence type="ECO:0000313" key="3">
    <source>
        <dbReference type="EMBL" id="KAA9033054.1"/>
    </source>
</evidence>
<dbReference type="Proteomes" id="UP000325933">
    <property type="component" value="Unassembled WGS sequence"/>
</dbReference>
<sequence length="85" mass="9332">MQSLITAIVLAAIVFAVVIDARALVADLIAFHRCLSPNLPASIRRLLWQQYAWIGFPIGKALALLLWLALAFLLTCQMARLVMAA</sequence>
<proteinExistence type="predicted"/>
<organism evidence="3 4">
    <name type="scientific">Sphingobium limneticum</name>
    <dbReference type="NCBI Taxonomy" id="1007511"/>
    <lineage>
        <taxon>Bacteria</taxon>
        <taxon>Pseudomonadati</taxon>
        <taxon>Pseudomonadota</taxon>
        <taxon>Alphaproteobacteria</taxon>
        <taxon>Sphingomonadales</taxon>
        <taxon>Sphingomonadaceae</taxon>
        <taxon>Sphingobium</taxon>
    </lineage>
</organism>
<evidence type="ECO:0000313" key="2">
    <source>
        <dbReference type="EMBL" id="KAA9020728.1"/>
    </source>
</evidence>
<dbReference type="EMBL" id="VYQA01000002">
    <property type="protein sequence ID" value="KAA9033054.1"/>
    <property type="molecule type" value="Genomic_DNA"/>
</dbReference>
<evidence type="ECO:0000256" key="1">
    <source>
        <dbReference type="SAM" id="Phobius"/>
    </source>
</evidence>
<gene>
    <name evidence="3" type="ORF">F4U95_03420</name>
    <name evidence="2" type="ORF">F4U96_03420</name>
</gene>
<evidence type="ECO:0000313" key="4">
    <source>
        <dbReference type="Proteomes" id="UP000325933"/>
    </source>
</evidence>
<name>A0A5J5I9Z5_9SPHN</name>